<dbReference type="InterPro" id="IPR051687">
    <property type="entry name" value="Peroxisomal_Beta-Oxidation"/>
</dbReference>
<accession>A0A382U1U1</accession>
<reference evidence="4" key="1">
    <citation type="submission" date="2018-05" db="EMBL/GenBank/DDBJ databases">
        <authorList>
            <person name="Lanie J.A."/>
            <person name="Ng W.-L."/>
            <person name="Kazmierczak K.M."/>
            <person name="Andrzejewski T.M."/>
            <person name="Davidsen T.M."/>
            <person name="Wayne K.J."/>
            <person name="Tettelin H."/>
            <person name="Glass J.I."/>
            <person name="Rusch D."/>
            <person name="Podicherti R."/>
            <person name="Tsui H.-C.T."/>
            <person name="Winkler M.E."/>
        </authorList>
    </citation>
    <scope>NUCLEOTIDE SEQUENCE</scope>
</reference>
<protein>
    <recommendedName>
        <fullName evidence="3">Ketoreductase domain-containing protein</fullName>
    </recommendedName>
</protein>
<dbReference type="PRINTS" id="PR00080">
    <property type="entry name" value="SDRFAMILY"/>
</dbReference>
<keyword evidence="2" id="KW-0560">Oxidoreductase</keyword>
<sequence length="233" mass="24284">MGMLEGKVAIVTGAGGGLGECHAKLLAHEGASVVVNDLGGSRDGTGAGNDMADQVVADIKAAGGNAVAHYGNVTVEDDAIGMVQTAIDNFGQLDFFIANAGILRDKSFKNMTQDMWDAVINVHLLGTYLTVKAAYNQMLIQESGGSIVVTSSTSGLLGNFGQCNYGAAKAGIAGFARCLFQEGLKYGVRVNVLAPAAWSRMTEDLFPQDQNMEELMSPAKVSPLVVYLGSDEA</sequence>
<dbReference type="GO" id="GO:0016491">
    <property type="term" value="F:oxidoreductase activity"/>
    <property type="evidence" value="ECO:0007669"/>
    <property type="project" value="UniProtKB-KW"/>
</dbReference>
<dbReference type="InterPro" id="IPR057326">
    <property type="entry name" value="KR_dom"/>
</dbReference>
<evidence type="ECO:0000259" key="3">
    <source>
        <dbReference type="SMART" id="SM00822"/>
    </source>
</evidence>
<evidence type="ECO:0000256" key="2">
    <source>
        <dbReference type="ARBA" id="ARBA00023002"/>
    </source>
</evidence>
<evidence type="ECO:0000256" key="1">
    <source>
        <dbReference type="ARBA" id="ARBA00006484"/>
    </source>
</evidence>
<dbReference type="PANTHER" id="PTHR45024">
    <property type="entry name" value="DEHYDROGENASES, SHORT CHAIN"/>
    <property type="match status" value="1"/>
</dbReference>
<feature type="non-terminal residue" evidence="4">
    <location>
        <position position="233"/>
    </location>
</feature>
<dbReference type="PRINTS" id="PR00081">
    <property type="entry name" value="GDHRDH"/>
</dbReference>
<comment type="similarity">
    <text evidence="1">Belongs to the short-chain dehydrogenases/reductases (SDR) family.</text>
</comment>
<proteinExistence type="inferred from homology"/>
<dbReference type="Pfam" id="PF00106">
    <property type="entry name" value="adh_short"/>
    <property type="match status" value="1"/>
</dbReference>
<dbReference type="EMBL" id="UINC01140660">
    <property type="protein sequence ID" value="SVD27942.1"/>
    <property type="molecule type" value="Genomic_DNA"/>
</dbReference>
<dbReference type="InterPro" id="IPR002347">
    <property type="entry name" value="SDR_fam"/>
</dbReference>
<dbReference type="SUPFAM" id="SSF51735">
    <property type="entry name" value="NAD(P)-binding Rossmann-fold domains"/>
    <property type="match status" value="1"/>
</dbReference>
<organism evidence="4">
    <name type="scientific">marine metagenome</name>
    <dbReference type="NCBI Taxonomy" id="408172"/>
    <lineage>
        <taxon>unclassified sequences</taxon>
        <taxon>metagenomes</taxon>
        <taxon>ecological metagenomes</taxon>
    </lineage>
</organism>
<name>A0A382U1U1_9ZZZZ</name>
<dbReference type="InterPro" id="IPR036291">
    <property type="entry name" value="NAD(P)-bd_dom_sf"/>
</dbReference>
<dbReference type="Gene3D" id="3.40.50.720">
    <property type="entry name" value="NAD(P)-binding Rossmann-like Domain"/>
    <property type="match status" value="1"/>
</dbReference>
<dbReference type="SMART" id="SM00822">
    <property type="entry name" value="PKS_KR"/>
    <property type="match status" value="1"/>
</dbReference>
<feature type="domain" description="Ketoreductase" evidence="3">
    <location>
        <begin position="7"/>
        <end position="204"/>
    </location>
</feature>
<evidence type="ECO:0000313" key="4">
    <source>
        <dbReference type="EMBL" id="SVD27942.1"/>
    </source>
</evidence>
<gene>
    <name evidence="4" type="ORF">METZ01_LOCUS380796</name>
</gene>
<dbReference type="PANTHER" id="PTHR45024:SF2">
    <property type="entry name" value="SCP2 DOMAIN-CONTAINING PROTEIN"/>
    <property type="match status" value="1"/>
</dbReference>
<dbReference type="AlphaFoldDB" id="A0A382U1U1"/>